<accession>A0A8J2V6G7</accession>
<gene>
    <name evidence="2" type="ORF">GCM10011342_28600</name>
</gene>
<keyword evidence="1" id="KW-0732">Signal</keyword>
<comment type="caution">
    <text evidence="2">The sequence shown here is derived from an EMBL/GenBank/DDBJ whole genome shotgun (WGS) entry which is preliminary data.</text>
</comment>
<dbReference type="EMBL" id="BMGH01000001">
    <property type="protein sequence ID" value="GGD18097.1"/>
    <property type="molecule type" value="Genomic_DNA"/>
</dbReference>
<protein>
    <submittedName>
        <fullName evidence="2">Uncharacterized protein</fullName>
    </submittedName>
</protein>
<reference evidence="2" key="2">
    <citation type="submission" date="2020-09" db="EMBL/GenBank/DDBJ databases">
        <authorList>
            <person name="Sun Q."/>
            <person name="Zhou Y."/>
        </authorList>
    </citation>
    <scope>NUCLEOTIDE SEQUENCE</scope>
    <source>
        <strain evidence="2">CGMCC 1.12921</strain>
    </source>
</reference>
<name>A0A8J2V6G7_9PROT</name>
<evidence type="ECO:0000256" key="1">
    <source>
        <dbReference type="SAM" id="SignalP"/>
    </source>
</evidence>
<proteinExistence type="predicted"/>
<sequence length="166" mass="18880">MLLMGEKKMRILSFLICIFTVNSTAFASQQSGWLCLKEKSAGSAISTFSLNIDWSDLSLRNSSDIYTVVAVEMNNSDTIWPQLMNPLINFGDTQIPRQFSISDFSSYPLELRLARFDADDWGKFQTNCLNDRVCSIDPFFGHDYVTGYRKVLSPGDLKEDSIFRCQ</sequence>
<evidence type="ECO:0000313" key="2">
    <source>
        <dbReference type="EMBL" id="GGD18097.1"/>
    </source>
</evidence>
<feature type="chain" id="PRO_5035295454" evidence="1">
    <location>
        <begin position="28"/>
        <end position="166"/>
    </location>
</feature>
<feature type="signal peptide" evidence="1">
    <location>
        <begin position="1"/>
        <end position="27"/>
    </location>
</feature>
<reference evidence="2" key="1">
    <citation type="journal article" date="2014" name="Int. J. Syst. Evol. Microbiol.">
        <title>Complete genome sequence of Corynebacterium casei LMG S-19264T (=DSM 44701T), isolated from a smear-ripened cheese.</title>
        <authorList>
            <consortium name="US DOE Joint Genome Institute (JGI-PGF)"/>
            <person name="Walter F."/>
            <person name="Albersmeier A."/>
            <person name="Kalinowski J."/>
            <person name="Ruckert C."/>
        </authorList>
    </citation>
    <scope>NUCLEOTIDE SEQUENCE</scope>
    <source>
        <strain evidence="2">CGMCC 1.12921</strain>
    </source>
</reference>
<dbReference type="Proteomes" id="UP000613582">
    <property type="component" value="Unassembled WGS sequence"/>
</dbReference>
<keyword evidence="3" id="KW-1185">Reference proteome</keyword>
<dbReference type="AlphaFoldDB" id="A0A8J2V6G7"/>
<evidence type="ECO:0000313" key="3">
    <source>
        <dbReference type="Proteomes" id="UP000613582"/>
    </source>
</evidence>
<organism evidence="2 3">
    <name type="scientific">Aquisalinus flavus</name>
    <dbReference type="NCBI Taxonomy" id="1526572"/>
    <lineage>
        <taxon>Bacteria</taxon>
        <taxon>Pseudomonadati</taxon>
        <taxon>Pseudomonadota</taxon>
        <taxon>Alphaproteobacteria</taxon>
        <taxon>Parvularculales</taxon>
        <taxon>Parvularculaceae</taxon>
        <taxon>Aquisalinus</taxon>
    </lineage>
</organism>